<dbReference type="InterPro" id="IPR043129">
    <property type="entry name" value="ATPase_NBD"/>
</dbReference>
<dbReference type="SUPFAM" id="SSF53067">
    <property type="entry name" value="Actin-like ATPase domain"/>
    <property type="match status" value="1"/>
</dbReference>
<dbReference type="PANTHER" id="PTHR32329">
    <property type="entry name" value="BIFUNCTIONAL PROTEIN [INCLUDES 2-HYDROXYACYL-COA DEHYDRATASE (N-TER) AND ITS ACTIVATOR DOMAIN (C_TERM)-RELATED"/>
    <property type="match status" value="1"/>
</dbReference>
<name>A0A921IKJ2_9FIRM</name>
<dbReference type="InterPro" id="IPR002731">
    <property type="entry name" value="ATPase_BadF"/>
</dbReference>
<protein>
    <submittedName>
        <fullName evidence="3">Acyl-CoA dehydratase activase-related protein</fullName>
    </submittedName>
</protein>
<dbReference type="Proteomes" id="UP000782880">
    <property type="component" value="Unassembled WGS sequence"/>
</dbReference>
<reference evidence="3" key="2">
    <citation type="submission" date="2021-09" db="EMBL/GenBank/DDBJ databases">
        <authorList>
            <person name="Gilroy R."/>
        </authorList>
    </citation>
    <scope>NUCLEOTIDE SEQUENCE</scope>
    <source>
        <strain evidence="3">ChiBcec21-2208</strain>
    </source>
</reference>
<feature type="non-terminal residue" evidence="3">
    <location>
        <position position="1"/>
    </location>
</feature>
<proteinExistence type="predicted"/>
<sequence length="529" mass="58713">LGYDVKEFAALGLFADKPVDLGSRCTVFMNSSVKQAQKDGASIENISAGLSISVVKNALYKVIRASSPEELGRNIVVQGGTFYNEAVLRAFEKEMGVEVIRPDIAGLMGAFGAALHGRSHAGENAHSSVLTQEELENFSQSVKTVQCNGCGNHCQLTVNTFADGKRFISGNRCDKPVTGKANSEDLNLYAYKLKLLDGYRNAPAPAQPRAKIGIPLCLNMYELLPFWHTLFTRLGFQVVVSPFSSRTLYQAGQATIPSDTACFPAKLSHGHIHWLAQQGVDAVFYPCMSYNLDEHLGDNHYNCPVVAYYPEVLAGNCPELTNIPLLYDYFNLERRKDFYKRFYQSITKTFPGLDKKAVHEAIDAAYEEYARHMQQVRDKGTEIIANARKGGKHIIVLAGRPYHVDPEVNHGIDQLIIRQGAAVVTEDAVSWHEDKFKTSVLNQWTYHSRLYAAAKYCISQPDMDLVQLVSFGCGLDAITTDETREILQAGNKLYTQLKIDEITNLGAVNIRLRSLFAALEERREAVGQA</sequence>
<comment type="caution">
    <text evidence="3">The sequence shown here is derived from an EMBL/GenBank/DDBJ whole genome shotgun (WGS) entry which is preliminary data.</text>
</comment>
<feature type="domain" description="ATPase BadF/BadG/BcrA/BcrD type" evidence="1">
    <location>
        <begin position="1"/>
        <end position="116"/>
    </location>
</feature>
<dbReference type="PANTHER" id="PTHR32329:SF4">
    <property type="entry name" value="ACTIVATOR OF 2-HYDROXYACYL-COA DEHYDRATASE"/>
    <property type="match status" value="1"/>
</dbReference>
<dbReference type="InterPro" id="IPR051805">
    <property type="entry name" value="Dehydratase_Activator_Redct"/>
</dbReference>
<evidence type="ECO:0000259" key="2">
    <source>
        <dbReference type="Pfam" id="PF09989"/>
    </source>
</evidence>
<dbReference type="Pfam" id="PF01869">
    <property type="entry name" value="BcrAD_BadFG"/>
    <property type="match status" value="1"/>
</dbReference>
<feature type="domain" description="DUF2229" evidence="2">
    <location>
        <begin position="211"/>
        <end position="429"/>
    </location>
</feature>
<dbReference type="Pfam" id="PF09989">
    <property type="entry name" value="DUF2229"/>
    <property type="match status" value="1"/>
</dbReference>
<dbReference type="InterPro" id="IPR018709">
    <property type="entry name" value="CoA_activase_DUF2229"/>
</dbReference>
<gene>
    <name evidence="3" type="ORF">K8V20_09125</name>
</gene>
<organism evidence="3 4">
    <name type="scientific">Subdoligranulum variabile</name>
    <dbReference type="NCBI Taxonomy" id="214851"/>
    <lineage>
        <taxon>Bacteria</taxon>
        <taxon>Bacillati</taxon>
        <taxon>Bacillota</taxon>
        <taxon>Clostridia</taxon>
        <taxon>Eubacteriales</taxon>
        <taxon>Oscillospiraceae</taxon>
        <taxon>Subdoligranulum</taxon>
    </lineage>
</organism>
<evidence type="ECO:0000313" key="3">
    <source>
        <dbReference type="EMBL" id="HJG28786.1"/>
    </source>
</evidence>
<evidence type="ECO:0000313" key="4">
    <source>
        <dbReference type="Proteomes" id="UP000782880"/>
    </source>
</evidence>
<reference evidence="3" key="1">
    <citation type="journal article" date="2021" name="PeerJ">
        <title>Extensive microbial diversity within the chicken gut microbiome revealed by metagenomics and culture.</title>
        <authorList>
            <person name="Gilroy R."/>
            <person name="Ravi A."/>
            <person name="Getino M."/>
            <person name="Pursley I."/>
            <person name="Horton D.L."/>
            <person name="Alikhan N.F."/>
            <person name="Baker D."/>
            <person name="Gharbi K."/>
            <person name="Hall N."/>
            <person name="Watson M."/>
            <person name="Adriaenssens E.M."/>
            <person name="Foster-Nyarko E."/>
            <person name="Jarju S."/>
            <person name="Secka A."/>
            <person name="Antonio M."/>
            <person name="Oren A."/>
            <person name="Chaudhuri R.R."/>
            <person name="La Ragione R."/>
            <person name="Hildebrand F."/>
            <person name="Pallen M.J."/>
        </authorList>
    </citation>
    <scope>NUCLEOTIDE SEQUENCE</scope>
    <source>
        <strain evidence="3">ChiBcec21-2208</strain>
    </source>
</reference>
<evidence type="ECO:0000259" key="1">
    <source>
        <dbReference type="Pfam" id="PF01869"/>
    </source>
</evidence>
<dbReference type="Gene3D" id="3.30.420.40">
    <property type="match status" value="2"/>
</dbReference>
<accession>A0A921IKJ2</accession>
<dbReference type="AlphaFoldDB" id="A0A921IKJ2"/>
<dbReference type="EMBL" id="DYVE01000236">
    <property type="protein sequence ID" value="HJG28786.1"/>
    <property type="molecule type" value="Genomic_DNA"/>
</dbReference>